<dbReference type="Proteomes" id="UP000028511">
    <property type="component" value="Unassembled WGS sequence"/>
</dbReference>
<comment type="caution">
    <text evidence="1">The sequence shown here is derived from an EMBL/GenBank/DDBJ whole genome shotgun (WGS) entry which is preliminary data.</text>
</comment>
<sequence length="41" mass="4922">MIMQFSWLANGPASYWLILEKEKDKMLYFVFFSHHSSIIIV</sequence>
<protein>
    <submittedName>
        <fullName evidence="1">Uncharacterized protein</fullName>
    </submittedName>
</protein>
<evidence type="ECO:0000313" key="1">
    <source>
        <dbReference type="EMBL" id="CDG97603.1"/>
    </source>
</evidence>
<proteinExistence type="predicted"/>
<dbReference type="EMBL" id="CBSW010000190">
    <property type="protein sequence ID" value="CDG97603.1"/>
    <property type="molecule type" value="Genomic_DNA"/>
</dbReference>
<dbReference type="HOGENOM" id="CLU_3278871_0_0_6"/>
<dbReference type="AlphaFoldDB" id="A0A077NGQ8"/>
<reference evidence="1" key="1">
    <citation type="submission" date="2013-07" db="EMBL/GenBank/DDBJ databases">
        <title>Sub-species coevolution in mutualistic symbiosis.</title>
        <authorList>
            <person name="Murfin K."/>
            <person name="Klassen J."/>
            <person name="Lee M."/>
            <person name="Forst S."/>
            <person name="Stock P."/>
            <person name="Goodrich-Blair H."/>
        </authorList>
    </citation>
    <scope>NUCLEOTIDE SEQUENCE [LARGE SCALE GENOMIC DNA]</scope>
    <source>
        <strain evidence="1">Puntauvense</strain>
    </source>
</reference>
<gene>
    <name evidence="1" type="ORF">XBP1_270143</name>
</gene>
<accession>A0A077NGQ8</accession>
<organism evidence="1">
    <name type="scientific">Xenorhabdus bovienii str. puntauvense</name>
    <dbReference type="NCBI Taxonomy" id="1398201"/>
    <lineage>
        <taxon>Bacteria</taxon>
        <taxon>Pseudomonadati</taxon>
        <taxon>Pseudomonadota</taxon>
        <taxon>Gammaproteobacteria</taxon>
        <taxon>Enterobacterales</taxon>
        <taxon>Morganellaceae</taxon>
        <taxon>Xenorhabdus</taxon>
    </lineage>
</organism>
<name>A0A077NGQ8_XENBV</name>